<gene>
    <name evidence="1" type="ORF">ACFO5O_07420</name>
</gene>
<keyword evidence="2" id="KW-1185">Reference proteome</keyword>
<dbReference type="RefSeq" id="WP_387962418.1">
    <property type="nucleotide sequence ID" value="NZ_JBHSGP010000012.1"/>
</dbReference>
<dbReference type="InterPro" id="IPR006439">
    <property type="entry name" value="HAD-SF_hydro_IA"/>
</dbReference>
<dbReference type="SUPFAM" id="SSF56784">
    <property type="entry name" value="HAD-like"/>
    <property type="match status" value="1"/>
</dbReference>
<evidence type="ECO:0000313" key="2">
    <source>
        <dbReference type="Proteomes" id="UP001595953"/>
    </source>
</evidence>
<evidence type="ECO:0000313" key="1">
    <source>
        <dbReference type="EMBL" id="MFC4722145.1"/>
    </source>
</evidence>
<dbReference type="InterPro" id="IPR023198">
    <property type="entry name" value="PGP-like_dom2"/>
</dbReference>
<protein>
    <submittedName>
        <fullName evidence="1">HAD-IA family hydrolase</fullName>
    </submittedName>
</protein>
<accession>A0ABV9N3G6</accession>
<dbReference type="Pfam" id="PF13419">
    <property type="entry name" value="HAD_2"/>
    <property type="match status" value="1"/>
</dbReference>
<dbReference type="Gene3D" id="1.10.150.240">
    <property type="entry name" value="Putative phosphatase, domain 2"/>
    <property type="match status" value="1"/>
</dbReference>
<proteinExistence type="predicted"/>
<dbReference type="Proteomes" id="UP001595953">
    <property type="component" value="Unassembled WGS sequence"/>
</dbReference>
<name>A0ABV9N3G6_9FLAO</name>
<dbReference type="PANTHER" id="PTHR43611:SF3">
    <property type="entry name" value="FLAVIN MONONUCLEOTIDE HYDROLASE 1, CHLOROPLATIC"/>
    <property type="match status" value="1"/>
</dbReference>
<dbReference type="SFLD" id="SFLDS00003">
    <property type="entry name" value="Haloacid_Dehalogenase"/>
    <property type="match status" value="1"/>
</dbReference>
<dbReference type="Gene3D" id="3.40.50.1000">
    <property type="entry name" value="HAD superfamily/HAD-like"/>
    <property type="match status" value="1"/>
</dbReference>
<organism evidence="1 2">
    <name type="scientific">Geojedonia litorea</name>
    <dbReference type="NCBI Taxonomy" id="1268269"/>
    <lineage>
        <taxon>Bacteria</taxon>
        <taxon>Pseudomonadati</taxon>
        <taxon>Bacteroidota</taxon>
        <taxon>Flavobacteriia</taxon>
        <taxon>Flavobacteriales</taxon>
        <taxon>Flavobacteriaceae</taxon>
        <taxon>Geojedonia</taxon>
    </lineage>
</organism>
<dbReference type="NCBIfam" id="TIGR01509">
    <property type="entry name" value="HAD-SF-IA-v3"/>
    <property type="match status" value="1"/>
</dbReference>
<dbReference type="PANTHER" id="PTHR43611">
    <property type="entry name" value="ALPHA-D-GLUCOSE 1-PHOSPHATE PHOSPHATASE"/>
    <property type="match status" value="1"/>
</dbReference>
<keyword evidence="1" id="KW-0378">Hydrolase</keyword>
<sequence length="203" mass="24180">MIKNLIFDFGDVFINLDKEGAMENALQLFKLKKFPDALFETNYRYECGLISTDEFLMFYQEKFPWLSRTDIIEAWNYILKDFPIHRLEFLQGLASNKAYKLILLSNTNVLHIDWIKNNVYFYNEFKNCFDFFYLSQEIQMRKPNTNIYEFVLNNSSSHPKETLFIDDTPENTLTASRLGIHVWNIDPINEDVTTLFTTKNQLF</sequence>
<dbReference type="GO" id="GO:0016787">
    <property type="term" value="F:hydrolase activity"/>
    <property type="evidence" value="ECO:0007669"/>
    <property type="project" value="UniProtKB-KW"/>
</dbReference>
<dbReference type="EMBL" id="JBHSGP010000012">
    <property type="protein sequence ID" value="MFC4722145.1"/>
    <property type="molecule type" value="Genomic_DNA"/>
</dbReference>
<dbReference type="InterPro" id="IPR041492">
    <property type="entry name" value="HAD_2"/>
</dbReference>
<dbReference type="InterPro" id="IPR023214">
    <property type="entry name" value="HAD_sf"/>
</dbReference>
<dbReference type="SFLD" id="SFLDG01129">
    <property type="entry name" value="C1.5:_HAD__Beta-PGM__Phosphata"/>
    <property type="match status" value="1"/>
</dbReference>
<comment type="caution">
    <text evidence="1">The sequence shown here is derived from an EMBL/GenBank/DDBJ whole genome shotgun (WGS) entry which is preliminary data.</text>
</comment>
<dbReference type="PRINTS" id="PR00413">
    <property type="entry name" value="HADHALOGNASE"/>
</dbReference>
<reference evidence="2" key="1">
    <citation type="journal article" date="2019" name="Int. J. Syst. Evol. Microbiol.">
        <title>The Global Catalogue of Microorganisms (GCM) 10K type strain sequencing project: providing services to taxonomists for standard genome sequencing and annotation.</title>
        <authorList>
            <consortium name="The Broad Institute Genomics Platform"/>
            <consortium name="The Broad Institute Genome Sequencing Center for Infectious Disease"/>
            <person name="Wu L."/>
            <person name="Ma J."/>
        </authorList>
    </citation>
    <scope>NUCLEOTIDE SEQUENCE [LARGE SCALE GENOMIC DNA]</scope>
    <source>
        <strain evidence="2">CCUG 63682</strain>
    </source>
</reference>
<dbReference type="InterPro" id="IPR036412">
    <property type="entry name" value="HAD-like_sf"/>
</dbReference>